<feature type="compositionally biased region" description="Basic and acidic residues" evidence="4">
    <location>
        <begin position="431"/>
        <end position="442"/>
    </location>
</feature>
<dbReference type="AlphaFoldDB" id="A0A1F5F493"/>
<evidence type="ECO:0000256" key="4">
    <source>
        <dbReference type="SAM" id="MobiDB-lite"/>
    </source>
</evidence>
<accession>A0A1F5F493</accession>
<dbReference type="InterPro" id="IPR052969">
    <property type="entry name" value="Thr-specific_kinase-like"/>
</dbReference>
<dbReference type="GO" id="GO:0005737">
    <property type="term" value="C:cytoplasm"/>
    <property type="evidence" value="ECO:0007669"/>
    <property type="project" value="TreeGrafter"/>
</dbReference>
<dbReference type="Proteomes" id="UP000177187">
    <property type="component" value="Unassembled WGS sequence"/>
</dbReference>
<dbReference type="Pfam" id="PF25106">
    <property type="entry name" value="VWA_4"/>
    <property type="match status" value="1"/>
</dbReference>
<dbReference type="Pfam" id="PF03783">
    <property type="entry name" value="CsgG"/>
    <property type="match status" value="1"/>
</dbReference>
<evidence type="ECO:0000256" key="1">
    <source>
        <dbReference type="ARBA" id="ARBA00004613"/>
    </source>
</evidence>
<dbReference type="PANTHER" id="PTHR47763">
    <property type="entry name" value="ALPHA-PROTEIN KINASE VWKA"/>
    <property type="match status" value="1"/>
</dbReference>
<dbReference type="Gene3D" id="3.40.50.410">
    <property type="entry name" value="von Willebrand factor, type A domain"/>
    <property type="match status" value="1"/>
</dbReference>
<dbReference type="EMBL" id="MFAF01000102">
    <property type="protein sequence ID" value="OGD74453.1"/>
    <property type="molecule type" value="Genomic_DNA"/>
</dbReference>
<dbReference type="InterPro" id="IPR002035">
    <property type="entry name" value="VWF_A"/>
</dbReference>
<keyword evidence="3" id="KW-0732">Signal</keyword>
<feature type="region of interest" description="Disordered" evidence="4">
    <location>
        <begin position="414"/>
        <end position="442"/>
    </location>
</feature>
<reference evidence="6 7" key="1">
    <citation type="journal article" date="2016" name="Nat. Commun.">
        <title>Thousands of microbial genomes shed light on interconnected biogeochemical processes in an aquifer system.</title>
        <authorList>
            <person name="Anantharaman K."/>
            <person name="Brown C.T."/>
            <person name="Hug L.A."/>
            <person name="Sharon I."/>
            <person name="Castelle C.J."/>
            <person name="Probst A.J."/>
            <person name="Thomas B.C."/>
            <person name="Singh A."/>
            <person name="Wilkins M.J."/>
            <person name="Karaoz U."/>
            <person name="Brodie E.L."/>
            <person name="Williams K.H."/>
            <person name="Hubbard S.S."/>
            <person name="Banfield J.F."/>
        </authorList>
    </citation>
    <scope>NUCLEOTIDE SEQUENCE [LARGE SCALE GENOMIC DNA]</scope>
</reference>
<dbReference type="InterPro" id="IPR005534">
    <property type="entry name" value="Curli_assmbl/transp-comp_CsgG"/>
</dbReference>
<feature type="domain" description="VWFA" evidence="5">
    <location>
        <begin position="171"/>
        <end position="358"/>
    </location>
</feature>
<evidence type="ECO:0000256" key="2">
    <source>
        <dbReference type="ARBA" id="ARBA00022525"/>
    </source>
</evidence>
<dbReference type="STRING" id="1817816.A2Y64_01665"/>
<protein>
    <recommendedName>
        <fullName evidence="5">VWFA domain-containing protein</fullName>
    </recommendedName>
</protein>
<evidence type="ECO:0000313" key="7">
    <source>
        <dbReference type="Proteomes" id="UP000177187"/>
    </source>
</evidence>
<evidence type="ECO:0000313" key="6">
    <source>
        <dbReference type="EMBL" id="OGD74453.1"/>
    </source>
</evidence>
<name>A0A1F5F493_9BACT</name>
<dbReference type="GO" id="GO:0030288">
    <property type="term" value="C:outer membrane-bounded periplasmic space"/>
    <property type="evidence" value="ECO:0007669"/>
    <property type="project" value="InterPro"/>
</dbReference>
<dbReference type="InterPro" id="IPR056861">
    <property type="entry name" value="HMCN1-like_VWA"/>
</dbReference>
<comment type="subcellular location">
    <subcellularLocation>
        <location evidence="1">Secreted</location>
    </subcellularLocation>
</comment>
<dbReference type="PANTHER" id="PTHR47763:SF1">
    <property type="entry name" value="DUF659 DOMAIN-CONTAINING PROTEIN"/>
    <property type="match status" value="1"/>
</dbReference>
<evidence type="ECO:0000259" key="5">
    <source>
        <dbReference type="PROSITE" id="PS50234"/>
    </source>
</evidence>
<organism evidence="6 7">
    <name type="scientific">Candidatus Coatesbacteria bacterium RBG_13_66_14</name>
    <dbReference type="NCBI Taxonomy" id="1817816"/>
    <lineage>
        <taxon>Bacteria</taxon>
        <taxon>Candidatus Coatesiibacteriota</taxon>
    </lineage>
</organism>
<proteinExistence type="predicted"/>
<sequence length="599" mass="64409">MLLGLLTLPVLAGVRIGVLYFDVAAPDDTYDYLSTGMAEMLMTDLANQPDMTVVERERLDQVLAEHSLSGSGVTDPGTAVELGRILGLDLMVMGSLTVVEGSMRLDAQVLFVESGEIAGGVRAETSDSGGIFEMVDLVSRQLVDKIRSLRYGIGYTPVVFVDPNSGAPRVDVAFFVDTTGSMGDEIEVVKQEMRKIAVNIAQGTPAPAVRFAIVEYRDRGDAYVTQLTDFSYDVLAVQETIDAIYAGGGGDEPESVFRALDDGINELSWDTDREVTKLAFLLGDAGPHEYSDELYTLEDAIDDANDRGISIFAIGCSGLSTYGEDSFKQVAFGTNGSFEYLSYRRTYVDESGRVASYIYEGDHVYDEEAVHRELAASGVIGEDTSVFDVGVTRATVAEEAVEAGEVDTDTEAYHSGGAVGGVTASPTSVSDDTRDRAESKAAERAYTGSVSGVETSVDNNLDKLVTQVVQSNVASRSGVTYDMGHTQARIQVRQGDEVYWIPVTDSRQLARLEEAAGTGETVWLAAGVKDTSGEEGAEAPIAFRAGTLSVLDSPDDAPTMTQRSLADLEEDPSYYMNNGLGDENQWSFEAEITAIEYIE</sequence>
<dbReference type="CDD" id="cd00198">
    <property type="entry name" value="vWFA"/>
    <property type="match status" value="1"/>
</dbReference>
<gene>
    <name evidence="6" type="ORF">A2Y64_01665</name>
</gene>
<dbReference type="SMART" id="SM00327">
    <property type="entry name" value="VWA"/>
    <property type="match status" value="1"/>
</dbReference>
<keyword evidence="2" id="KW-0964">Secreted</keyword>
<evidence type="ECO:0000256" key="3">
    <source>
        <dbReference type="ARBA" id="ARBA00022729"/>
    </source>
</evidence>
<dbReference type="SUPFAM" id="SSF53300">
    <property type="entry name" value="vWA-like"/>
    <property type="match status" value="1"/>
</dbReference>
<dbReference type="Gene3D" id="3.40.50.10610">
    <property type="entry name" value="ABC-type transport auxiliary lipoprotein component"/>
    <property type="match status" value="1"/>
</dbReference>
<dbReference type="GO" id="GO:0004674">
    <property type="term" value="F:protein serine/threonine kinase activity"/>
    <property type="evidence" value="ECO:0007669"/>
    <property type="project" value="TreeGrafter"/>
</dbReference>
<comment type="caution">
    <text evidence="6">The sequence shown here is derived from an EMBL/GenBank/DDBJ whole genome shotgun (WGS) entry which is preliminary data.</text>
</comment>
<dbReference type="PROSITE" id="PS50234">
    <property type="entry name" value="VWFA"/>
    <property type="match status" value="1"/>
</dbReference>
<dbReference type="InterPro" id="IPR036465">
    <property type="entry name" value="vWFA_dom_sf"/>
</dbReference>